<gene>
    <name evidence="10" type="ORF">SAMN05444171_5768</name>
</gene>
<dbReference type="GO" id="GO:0055085">
    <property type="term" value="P:transmembrane transport"/>
    <property type="evidence" value="ECO:0007669"/>
    <property type="project" value="InterPro"/>
</dbReference>
<keyword evidence="5 8" id="KW-0812">Transmembrane</keyword>
<dbReference type="Pfam" id="PF00528">
    <property type="entry name" value="BPD_transp_1"/>
    <property type="match status" value="1"/>
</dbReference>
<dbReference type="SUPFAM" id="SSF161098">
    <property type="entry name" value="MetI-like"/>
    <property type="match status" value="2"/>
</dbReference>
<dbReference type="PROSITE" id="PS50928">
    <property type="entry name" value="ABC_TM1"/>
    <property type="match status" value="2"/>
</dbReference>
<evidence type="ECO:0000256" key="3">
    <source>
        <dbReference type="ARBA" id="ARBA00022475"/>
    </source>
</evidence>
<keyword evidence="6 8" id="KW-1133">Transmembrane helix</keyword>
<evidence type="ECO:0000256" key="5">
    <source>
        <dbReference type="ARBA" id="ARBA00022692"/>
    </source>
</evidence>
<dbReference type="EMBL" id="FNTI01000001">
    <property type="protein sequence ID" value="SED95280.1"/>
    <property type="molecule type" value="Genomic_DNA"/>
</dbReference>
<dbReference type="GO" id="GO:0005886">
    <property type="term" value="C:plasma membrane"/>
    <property type="evidence" value="ECO:0007669"/>
    <property type="project" value="UniProtKB-SubCell"/>
</dbReference>
<feature type="domain" description="ABC transmembrane type-1" evidence="9">
    <location>
        <begin position="376"/>
        <end position="566"/>
    </location>
</feature>
<feature type="transmembrane region" description="Helical" evidence="8">
    <location>
        <begin position="490"/>
        <end position="513"/>
    </location>
</feature>
<feature type="transmembrane region" description="Helical" evidence="8">
    <location>
        <begin position="440"/>
        <end position="458"/>
    </location>
</feature>
<evidence type="ECO:0000256" key="8">
    <source>
        <dbReference type="RuleBase" id="RU363032"/>
    </source>
</evidence>
<comment type="similarity">
    <text evidence="8">Belongs to the binding-protein-dependent transport system permease family.</text>
</comment>
<evidence type="ECO:0000313" key="11">
    <source>
        <dbReference type="Proteomes" id="UP000183208"/>
    </source>
</evidence>
<evidence type="ECO:0000256" key="6">
    <source>
        <dbReference type="ARBA" id="ARBA00022989"/>
    </source>
</evidence>
<evidence type="ECO:0000256" key="7">
    <source>
        <dbReference type="ARBA" id="ARBA00023136"/>
    </source>
</evidence>
<evidence type="ECO:0000259" key="9">
    <source>
        <dbReference type="PROSITE" id="PS50928"/>
    </source>
</evidence>
<dbReference type="CDD" id="cd06261">
    <property type="entry name" value="TM_PBP2"/>
    <property type="match status" value="2"/>
</dbReference>
<dbReference type="OrthoDB" id="27542at2"/>
<organism evidence="10 11">
    <name type="scientific">Bradyrhizobium lablabi</name>
    <dbReference type="NCBI Taxonomy" id="722472"/>
    <lineage>
        <taxon>Bacteria</taxon>
        <taxon>Pseudomonadati</taxon>
        <taxon>Pseudomonadota</taxon>
        <taxon>Alphaproteobacteria</taxon>
        <taxon>Hyphomicrobiales</taxon>
        <taxon>Nitrobacteraceae</taxon>
        <taxon>Bradyrhizobium</taxon>
    </lineage>
</organism>
<proteinExistence type="inferred from homology"/>
<protein>
    <submittedName>
        <fullName evidence="10">Iron(III) transport system permease protein</fullName>
    </submittedName>
</protein>
<evidence type="ECO:0000256" key="4">
    <source>
        <dbReference type="ARBA" id="ARBA00022519"/>
    </source>
</evidence>
<feature type="transmembrane region" description="Helical" evidence="8">
    <location>
        <begin position="268"/>
        <end position="288"/>
    </location>
</feature>
<dbReference type="AlphaFoldDB" id="A0A1H5EW42"/>
<comment type="subcellular location">
    <subcellularLocation>
        <location evidence="1">Cell inner membrane</location>
        <topology evidence="1">Multi-pass membrane protein</topology>
    </subcellularLocation>
    <subcellularLocation>
        <location evidence="8">Cell membrane</location>
        <topology evidence="8">Multi-pass membrane protein</topology>
    </subcellularLocation>
</comment>
<keyword evidence="2 8" id="KW-0813">Transport</keyword>
<sequence length="579" mass="62280">MAVLGIEGDRSTAATKVAAALRNAFNPTTLVALLLAAVLVFLVANPLFQLVKDSFTNARDHSFTFANYVTAFGRPRYVQALINSMELGAVAALFASIIAVPLAWGVSRTDMPGRGFVHVMVLASFLIPPFVGAIGWILLGGPNAGWINKAWMAITGAPSGPFNIFTFWGLALVTALYSFPLIYVFTKSALDLISTEMEEAAAILGAGPAQTTFRVTLPLALPAILGSVFLVFLEVLGLYGTPALIAIPAGFNVVTTQLAAFFENPVRVEVAAAFSMPMVGITIALLWVQRRLLARKSYVTVGGKGGHREPMALGAFRWGLFAYAMAIAGLSVFMPLFIILQTAFSKAWALPMSATNFTFHNFREVLFDQLTVRQALFNTFQYAIITATICTFLGFAVAYISQRKLLPYSHLLASITLAPFAVPGIVLAICFYAAYAPPPFALYGLGALVVIAFVTRFLPIAFTNSNSAIQGLHPELEEAVRIAGGNQARALWLVVVPILKKSLFGSWLLIFIIGTRELSTAMFLSGPQTRVVSVLTLELSEQGSYEMLSAISVLLLAVTGIVTLIGAAVLGRDFMLRRN</sequence>
<dbReference type="Gene3D" id="1.10.3720.10">
    <property type="entry name" value="MetI-like"/>
    <property type="match status" value="2"/>
</dbReference>
<feature type="transmembrane region" description="Helical" evidence="8">
    <location>
        <begin position="84"/>
        <end position="104"/>
    </location>
</feature>
<reference evidence="10 11" key="1">
    <citation type="submission" date="2016-10" db="EMBL/GenBank/DDBJ databases">
        <authorList>
            <person name="de Groot N.N."/>
        </authorList>
    </citation>
    <scope>NUCLEOTIDE SEQUENCE [LARGE SCALE GENOMIC DNA]</scope>
    <source>
        <strain evidence="10 11">GAS522</strain>
    </source>
</reference>
<evidence type="ECO:0000256" key="2">
    <source>
        <dbReference type="ARBA" id="ARBA00022448"/>
    </source>
</evidence>
<dbReference type="Proteomes" id="UP000183208">
    <property type="component" value="Unassembled WGS sequence"/>
</dbReference>
<feature type="transmembrane region" description="Helical" evidence="8">
    <location>
        <begin position="116"/>
        <end position="139"/>
    </location>
</feature>
<feature type="transmembrane region" description="Helical" evidence="8">
    <location>
        <begin position="160"/>
        <end position="185"/>
    </location>
</feature>
<feature type="transmembrane region" description="Helical" evidence="8">
    <location>
        <begin position="380"/>
        <end position="400"/>
    </location>
</feature>
<dbReference type="RefSeq" id="WP_074826139.1">
    <property type="nucleotide sequence ID" value="NZ_FNTI01000001.1"/>
</dbReference>
<feature type="transmembrane region" description="Helical" evidence="8">
    <location>
        <begin position="215"/>
        <end position="236"/>
    </location>
</feature>
<dbReference type="InterPro" id="IPR000515">
    <property type="entry name" value="MetI-like"/>
</dbReference>
<dbReference type="PANTHER" id="PTHR43357:SF4">
    <property type="entry name" value="INNER MEMBRANE ABC TRANSPORTER PERMEASE PROTEIN YDCV"/>
    <property type="match status" value="1"/>
</dbReference>
<dbReference type="InterPro" id="IPR035906">
    <property type="entry name" value="MetI-like_sf"/>
</dbReference>
<accession>A0A1H5EW42</accession>
<feature type="transmembrane region" description="Helical" evidence="8">
    <location>
        <begin position="547"/>
        <end position="570"/>
    </location>
</feature>
<evidence type="ECO:0000313" key="10">
    <source>
        <dbReference type="EMBL" id="SED95280.1"/>
    </source>
</evidence>
<evidence type="ECO:0000256" key="1">
    <source>
        <dbReference type="ARBA" id="ARBA00004429"/>
    </source>
</evidence>
<feature type="transmembrane region" description="Helical" evidence="8">
    <location>
        <begin position="243"/>
        <end position="262"/>
    </location>
</feature>
<keyword evidence="3" id="KW-1003">Cell membrane</keyword>
<keyword evidence="4" id="KW-0997">Cell inner membrane</keyword>
<name>A0A1H5EW42_9BRAD</name>
<feature type="domain" description="ABC transmembrane type-1" evidence="9">
    <location>
        <begin position="81"/>
        <end position="287"/>
    </location>
</feature>
<feature type="transmembrane region" description="Helical" evidence="8">
    <location>
        <begin position="412"/>
        <end position="434"/>
    </location>
</feature>
<keyword evidence="7 8" id="KW-0472">Membrane</keyword>
<feature type="transmembrane region" description="Helical" evidence="8">
    <location>
        <begin position="320"/>
        <end position="344"/>
    </location>
</feature>
<feature type="transmembrane region" description="Helical" evidence="8">
    <location>
        <begin position="30"/>
        <end position="51"/>
    </location>
</feature>
<dbReference type="PANTHER" id="PTHR43357">
    <property type="entry name" value="INNER MEMBRANE ABC TRANSPORTER PERMEASE PROTEIN YDCV"/>
    <property type="match status" value="1"/>
</dbReference>